<proteinExistence type="predicted"/>
<gene>
    <name evidence="1" type="ORF">MetexDRAFT_1660</name>
</gene>
<comment type="caution">
    <text evidence="1">The sequence shown here is derived from an EMBL/GenBank/DDBJ whole genome shotgun (WGS) entry which is preliminary data.</text>
</comment>
<dbReference type="Proteomes" id="UP000004382">
    <property type="component" value="Unassembled WGS sequence"/>
</dbReference>
<protein>
    <submittedName>
        <fullName evidence="1">Uncharacterized protein</fullName>
    </submittedName>
</protein>
<dbReference type="RefSeq" id="WP_003598728.1">
    <property type="nucleotide sequence ID" value="NZ_AGJK01000031.1"/>
</dbReference>
<reference evidence="1 2" key="1">
    <citation type="submission" date="2011-09" db="EMBL/GenBank/DDBJ databases">
        <title>The draft genome of Methylobacterium extorquens DSM 13060.</title>
        <authorList>
            <consortium name="US DOE Joint Genome Institute (JGI-PGF)"/>
            <person name="Lucas S."/>
            <person name="Han J."/>
            <person name="Lapidus A."/>
            <person name="Cheng J.-F."/>
            <person name="Goodwin L."/>
            <person name="Pitluck S."/>
            <person name="Peters L."/>
            <person name="Land M.L."/>
            <person name="Hauser L."/>
            <person name="Koskimaki J."/>
            <person name="Halonen O."/>
            <person name="Pirttila A."/>
            <person name="Frank C."/>
            <person name="Woyke T.J."/>
        </authorList>
    </citation>
    <scope>NUCLEOTIDE SEQUENCE [LARGE SCALE GENOMIC DNA]</scope>
    <source>
        <strain evidence="1 2">DSM 13060</strain>
    </source>
</reference>
<name>H1KG98_METEX</name>
<organism evidence="1 2">
    <name type="scientific">Methylorubrum extorquens DSM 13060</name>
    <dbReference type="NCBI Taxonomy" id="882800"/>
    <lineage>
        <taxon>Bacteria</taxon>
        <taxon>Pseudomonadati</taxon>
        <taxon>Pseudomonadota</taxon>
        <taxon>Alphaproteobacteria</taxon>
        <taxon>Hyphomicrobiales</taxon>
        <taxon>Methylobacteriaceae</taxon>
        <taxon>Methylorubrum</taxon>
    </lineage>
</organism>
<evidence type="ECO:0000313" key="1">
    <source>
        <dbReference type="EMBL" id="EHP93439.1"/>
    </source>
</evidence>
<sequence>MLTDDERARLHRLYNPHLGDGTVLQPGQTMHIPLMLKDAAPAGSHLKDTAMTVNINDTLQRIPSEFRHKIRHAIGYMGDSDPHVAESGIANASNLRQRMAMARGDFGGGGMGGMVTDAEKSDLTTAIEYLDGYVKVTRQRIGGGR</sequence>
<dbReference type="PATRIC" id="fig|882800.3.peg.1629"/>
<accession>H1KG98</accession>
<dbReference type="EMBL" id="AGJK01000031">
    <property type="protein sequence ID" value="EHP93439.1"/>
    <property type="molecule type" value="Genomic_DNA"/>
</dbReference>
<evidence type="ECO:0000313" key="2">
    <source>
        <dbReference type="Proteomes" id="UP000004382"/>
    </source>
</evidence>
<dbReference type="AlphaFoldDB" id="H1KG98"/>